<evidence type="ECO:0000256" key="1">
    <source>
        <dbReference type="ARBA" id="ARBA00022737"/>
    </source>
</evidence>
<sequence length="328" mass="35772">MRVTTLVIIILVIALAGTITFGVFYLTKEDPIEKVRAIVPPVVEENNPPEFRFAFYGDAEKNVLLEKPLDAAVAGGKIYVTDSRNHRILVFDYNGKLVNAFGEDYLKTPYGVAVSGSRVYVSDAAASRIVIFNRDGKFEGYFEPKKEGKQFHPRDKYAIAPVGDLQVKGGKIYVSLIKSDRVLVFDLKGNLQLEIGEAGVGAGEFRAPHGLAVDDEGNIYVADSGNNRIQVFGPDGRYLKTLGGEEGQMGKLTTVRGVALDQRGNIYAVMNLTNKVVVFGKDGKALFQFGSPGAEHGQLGLPNGIFIDSNGRIYVVEMGNHRVSVFGY</sequence>
<feature type="repeat" description="NHL" evidence="2">
    <location>
        <begin position="286"/>
        <end position="328"/>
    </location>
</feature>
<dbReference type="Proteomes" id="UP000197032">
    <property type="component" value="Unassembled WGS sequence"/>
</dbReference>
<evidence type="ECO:0000256" key="3">
    <source>
        <dbReference type="SAM" id="Phobius"/>
    </source>
</evidence>
<dbReference type="AlphaFoldDB" id="A0A1Z5HW04"/>
<dbReference type="GO" id="GO:0008270">
    <property type="term" value="F:zinc ion binding"/>
    <property type="evidence" value="ECO:0007669"/>
    <property type="project" value="UniProtKB-KW"/>
</dbReference>
<feature type="transmembrane region" description="Helical" evidence="3">
    <location>
        <begin position="6"/>
        <end position="26"/>
    </location>
</feature>
<evidence type="ECO:0000256" key="2">
    <source>
        <dbReference type="PROSITE-ProRule" id="PRU00504"/>
    </source>
</evidence>
<dbReference type="Gene3D" id="2.120.10.30">
    <property type="entry name" value="TolB, C-terminal domain"/>
    <property type="match status" value="2"/>
</dbReference>
<dbReference type="PANTHER" id="PTHR24104">
    <property type="entry name" value="E3 UBIQUITIN-PROTEIN LIGASE NHLRC1-RELATED"/>
    <property type="match status" value="1"/>
</dbReference>
<evidence type="ECO:0000313" key="5">
    <source>
        <dbReference type="Proteomes" id="UP000197032"/>
    </source>
</evidence>
<keyword evidence="5" id="KW-1185">Reference proteome</keyword>
<protein>
    <submittedName>
        <fullName evidence="4">NHL repeat containing protein</fullName>
    </submittedName>
</protein>
<reference evidence="5" key="1">
    <citation type="journal article" date="2017" name="Appl. Environ. Microbiol.">
        <title>Genomic Analysis of Calderihabitans maritimus KKC1, a Thermophilic, Hydrogenogenic, Carboxydotrophic Bacterium Isolated from Marine Sediment.</title>
        <authorList>
            <person name="Omae K."/>
            <person name="Yoneda Y."/>
            <person name="Fukuyama Y."/>
            <person name="Yoshida T."/>
            <person name="Sako Y."/>
        </authorList>
    </citation>
    <scope>NUCLEOTIDE SEQUENCE [LARGE SCALE GENOMIC DNA]</scope>
    <source>
        <strain evidence="5">KKC1</strain>
    </source>
</reference>
<keyword evidence="3" id="KW-1133">Transmembrane helix</keyword>
<proteinExistence type="predicted"/>
<dbReference type="InterPro" id="IPR011042">
    <property type="entry name" value="6-blade_b-propeller_TolB-like"/>
</dbReference>
<dbReference type="RefSeq" id="WP_088554686.1">
    <property type="nucleotide sequence ID" value="NZ_BDGJ01000164.1"/>
</dbReference>
<evidence type="ECO:0000313" key="4">
    <source>
        <dbReference type="EMBL" id="GAW93588.1"/>
    </source>
</evidence>
<organism evidence="4 5">
    <name type="scientific">Calderihabitans maritimus</name>
    <dbReference type="NCBI Taxonomy" id="1246530"/>
    <lineage>
        <taxon>Bacteria</taxon>
        <taxon>Bacillati</taxon>
        <taxon>Bacillota</taxon>
        <taxon>Clostridia</taxon>
        <taxon>Neomoorellales</taxon>
        <taxon>Calderihabitantaceae</taxon>
        <taxon>Calderihabitans</taxon>
    </lineage>
</organism>
<keyword evidence="1" id="KW-0677">Repeat</keyword>
<dbReference type="InterPro" id="IPR050952">
    <property type="entry name" value="TRIM-NHL_E3_ligases"/>
</dbReference>
<comment type="caution">
    <text evidence="4">The sequence shown here is derived from an EMBL/GenBank/DDBJ whole genome shotgun (WGS) entry which is preliminary data.</text>
</comment>
<dbReference type="OrthoDB" id="9799230at2"/>
<dbReference type="PANTHER" id="PTHR24104:SF25">
    <property type="entry name" value="PROTEIN LIN-41"/>
    <property type="match status" value="1"/>
</dbReference>
<feature type="repeat" description="NHL" evidence="2">
    <location>
        <begin position="192"/>
        <end position="235"/>
    </location>
</feature>
<name>A0A1Z5HW04_9FIRM</name>
<accession>A0A1Z5HW04</accession>
<dbReference type="Pfam" id="PF01436">
    <property type="entry name" value="NHL"/>
    <property type="match status" value="3"/>
</dbReference>
<feature type="repeat" description="NHL" evidence="2">
    <location>
        <begin position="71"/>
        <end position="94"/>
    </location>
</feature>
<dbReference type="InterPro" id="IPR001258">
    <property type="entry name" value="NHL_repeat"/>
</dbReference>
<keyword evidence="3" id="KW-0812">Transmembrane</keyword>
<gene>
    <name evidence="4" type="ORF">KKC1_27170</name>
</gene>
<dbReference type="SUPFAM" id="SSF101898">
    <property type="entry name" value="NHL repeat"/>
    <property type="match status" value="1"/>
</dbReference>
<keyword evidence="3" id="KW-0472">Membrane</keyword>
<dbReference type="PROSITE" id="PS51125">
    <property type="entry name" value="NHL"/>
    <property type="match status" value="3"/>
</dbReference>
<dbReference type="EMBL" id="BDGJ01000164">
    <property type="protein sequence ID" value="GAW93588.1"/>
    <property type="molecule type" value="Genomic_DNA"/>
</dbReference>